<dbReference type="PROSITE" id="PS00018">
    <property type="entry name" value="EF_HAND_1"/>
    <property type="match status" value="1"/>
</dbReference>
<dbReference type="InterPro" id="IPR018247">
    <property type="entry name" value="EF_Hand_1_Ca_BS"/>
</dbReference>
<keyword evidence="3" id="KW-1185">Reference proteome</keyword>
<organism evidence="2 3">
    <name type="scientific">Aquimarina hainanensis</name>
    <dbReference type="NCBI Taxonomy" id="1578017"/>
    <lineage>
        <taxon>Bacteria</taxon>
        <taxon>Pseudomonadati</taxon>
        <taxon>Bacteroidota</taxon>
        <taxon>Flavobacteriia</taxon>
        <taxon>Flavobacteriales</taxon>
        <taxon>Flavobacteriaceae</taxon>
        <taxon>Aquimarina</taxon>
    </lineage>
</organism>
<reference evidence="3" key="1">
    <citation type="journal article" date="2019" name="Int. J. Syst. Evol. Microbiol.">
        <title>The Global Catalogue of Microorganisms (GCM) 10K type strain sequencing project: providing services to taxonomists for standard genome sequencing and annotation.</title>
        <authorList>
            <consortium name="The Broad Institute Genomics Platform"/>
            <consortium name="The Broad Institute Genome Sequencing Center for Infectious Disease"/>
            <person name="Wu L."/>
            <person name="Ma J."/>
        </authorList>
    </citation>
    <scope>NUCLEOTIDE SEQUENCE [LARGE SCALE GENOMIC DNA]</scope>
    <source>
        <strain evidence="3">KCTC 42423</strain>
    </source>
</reference>
<gene>
    <name evidence="2" type="ORF">ACFSTE_14130</name>
</gene>
<proteinExistence type="predicted"/>
<dbReference type="SUPFAM" id="SSF103647">
    <property type="entry name" value="TSP type-3 repeat"/>
    <property type="match status" value="1"/>
</dbReference>
<dbReference type="NCBIfam" id="NF038133">
    <property type="entry name" value="choice_anch_L"/>
    <property type="match status" value="1"/>
</dbReference>
<name>A0ABW5NA78_9FLAO</name>
<dbReference type="EMBL" id="JBHULX010000028">
    <property type="protein sequence ID" value="MFD2591972.1"/>
    <property type="molecule type" value="Genomic_DNA"/>
</dbReference>
<comment type="caution">
    <text evidence="2">The sequence shown here is derived from an EMBL/GenBank/DDBJ whole genome shotgun (WGS) entry which is preliminary data.</text>
</comment>
<dbReference type="RefSeq" id="WP_378298202.1">
    <property type="nucleotide sequence ID" value="NZ_JBHULX010000028.1"/>
</dbReference>
<dbReference type="PANTHER" id="PTHR10199">
    <property type="entry name" value="THROMBOSPONDIN"/>
    <property type="match status" value="1"/>
</dbReference>
<dbReference type="Proteomes" id="UP001597459">
    <property type="component" value="Unassembled WGS sequence"/>
</dbReference>
<dbReference type="InterPro" id="IPR049804">
    <property type="entry name" value="Choice_anch_L"/>
</dbReference>
<sequence>MDIITPNLIKHTHKNYLLFSFLLLLFPFVSFSQATLTTGPTDAQIFAELEGEGVTLSNPLLVSGIRASQIGLFSNGLGGANLSLDSGIAFTTGTVTEAFTTNNQIQVTEGPAGGATFSYPPITAIDPTANNDVVVYEFDVTLDPNIRELVVEYQFGSDEYPDYVGSRFNDIFGFFVSGPGITGTQNIALVPGTSSPVAVNTINAGFVGCFDDPTTEDLTNSAIYINNGHTTTGACNTNPGPFVITTEYNGLTGRITGNLSGLTPGNTYRFAIAIADTGDPSLDSGVFVSQISGLGDSDLDGLSDAVDLDDDNDGILDSTECQSSSSNFTVASSTNGTFVLSNSGGTANWTISNSGGSLVSSGLSDNNELYYVHTGSNPWDLSTTFQISSLPVGADIELILYGFVDKTSPDFNASFGSRFGTYTISWLGGIGDARVYDPAGNQIVGGEQSISNGGNFVQNGVFNNNVLQWYVVFPVGATQFTINAEGGAGLEGFRFAANEIFCPDTDGDSIPDYLDNDSDNDSCADALEGDNGGLTLASLDANGRITGGVDANGVPTAVSGGQADVSSTNNAVTSTTCDDDGDGVINGNDVCTGFSDTADADGDGVPDGCDLDSDNDGVSDIDEGICTLTSTGTWTGSGTTFSSNAAGVTVTTTSTFTAPANSLPFSDNTFNTTNFWTPNLASAPSLIYDVNWDSTPDSGADIDLPSDDQGSGTLTFTFSEPVTDPTFHIDKLGGNGSSGSLSLSNSLQLTMVTSGVTLSRLSGSDDFQVLGGTTIQRAPNVVMTSNSPETLAGMTEGTASGSVRINGTFTSVTFNWKGVGIEGFGGDLIEFALQTCVSRDSDNDGKPDYLDLDSDNDGIADIIEAGGIDTDGDGAIDYPTPGDPTSMTDADGDGLEDSVDTIDSGSGAGEVTSGTALLNPDSDNDGIVDSLDLDSDNDGLTDISEAGGVDTDGDGEIDYPTPGDPTSMADVDGDGFADSVDTDDNTVAGTGDGGTMLPLPNTDGTGGLDYQDIDSDGDGIVDNIEGQPTVGYVAPSGTDTDGDGIDDS</sequence>
<feature type="region of interest" description="Disordered" evidence="1">
    <location>
        <begin position="987"/>
        <end position="1048"/>
    </location>
</feature>
<evidence type="ECO:0000313" key="2">
    <source>
        <dbReference type="EMBL" id="MFD2591972.1"/>
    </source>
</evidence>
<evidence type="ECO:0000313" key="3">
    <source>
        <dbReference type="Proteomes" id="UP001597459"/>
    </source>
</evidence>
<protein>
    <submittedName>
        <fullName evidence="2">Choice-of-anchor L domain-containing protein</fullName>
    </submittedName>
</protein>
<evidence type="ECO:0000256" key="1">
    <source>
        <dbReference type="SAM" id="MobiDB-lite"/>
    </source>
</evidence>
<dbReference type="Gene3D" id="4.10.1080.10">
    <property type="entry name" value="TSP type-3 repeat"/>
    <property type="match status" value="1"/>
</dbReference>
<feature type="non-terminal residue" evidence="2">
    <location>
        <position position="1048"/>
    </location>
</feature>
<accession>A0ABW5NA78</accession>
<dbReference type="InterPro" id="IPR028974">
    <property type="entry name" value="TSP_type-3_rpt"/>
</dbReference>